<protein>
    <submittedName>
        <fullName evidence="2">Uncharacterized protein</fullName>
    </submittedName>
</protein>
<reference evidence="2 3" key="2">
    <citation type="journal article" date="2009" name="PLoS ONE">
        <title>An integrated genetic and cytogenetic map of the cucumber genome.</title>
        <authorList>
            <person name="Ren Y."/>
            <person name="Zhang Z."/>
            <person name="Liu J."/>
            <person name="Staub J.E."/>
            <person name="Han Y."/>
            <person name="Cheng Z."/>
            <person name="Li X."/>
            <person name="Lu J."/>
            <person name="Miao H."/>
            <person name="Kang H."/>
            <person name="Xie B."/>
            <person name="Gu X."/>
            <person name="Wang X."/>
            <person name="Du Y."/>
            <person name="Jin W."/>
            <person name="Huang S."/>
        </authorList>
    </citation>
    <scope>NUCLEOTIDE SEQUENCE [LARGE SCALE GENOMIC DNA]</scope>
    <source>
        <strain evidence="3">cv. 9930</strain>
    </source>
</reference>
<proteinExistence type="predicted"/>
<reference evidence="2 3" key="3">
    <citation type="journal article" date="2010" name="BMC Genomics">
        <title>Transcriptome sequencing and comparative analysis of cucumber flowers with different sex types.</title>
        <authorList>
            <person name="Guo S."/>
            <person name="Zheng Y."/>
            <person name="Joung J.G."/>
            <person name="Liu S."/>
            <person name="Zhang Z."/>
            <person name="Crasta O.R."/>
            <person name="Sobral B.W."/>
            <person name="Xu Y."/>
            <person name="Huang S."/>
            <person name="Fei Z."/>
        </authorList>
    </citation>
    <scope>NUCLEOTIDE SEQUENCE [LARGE SCALE GENOMIC DNA]</scope>
    <source>
        <strain evidence="3">cv. 9930</strain>
    </source>
</reference>
<sequence length="279" mass="32989">MTVTEREEEGNSSNTYIVEIKNEPVEFVLLQQEKQEEIDALSSVLLKGAYFYDDQLQIEIEKEEDAEESERSTKRIRTAESDEVESSSIKNTASLEENQPELGIDPLEVLEEIVLKYHDFINEIYQMLKDEQKKVKIQWQKWRYILDKGNLIVEDLTRSLKTVEIEMEWMKSIDELHREYSIRKTHVPDLLALLRDINERIESSPNFKVVSDMKKRDEVLKMCLDELETSQEELAEMFEVIQELKELDLQDDEAVEDGEEEEIKVDALQKINELRKKWI</sequence>
<feature type="compositionally biased region" description="Basic and acidic residues" evidence="1">
    <location>
        <begin position="69"/>
        <end position="80"/>
    </location>
</feature>
<reference evidence="2 3" key="4">
    <citation type="journal article" date="2011" name="BMC Genomics">
        <title>RNA-Seq improves annotation of protein-coding genes in the cucumber genome.</title>
        <authorList>
            <person name="Li Z."/>
            <person name="Zhang Z."/>
            <person name="Yan P."/>
            <person name="Huang S."/>
            <person name="Fei Z."/>
            <person name="Lin K."/>
        </authorList>
    </citation>
    <scope>NUCLEOTIDE SEQUENCE [LARGE SCALE GENOMIC DNA]</scope>
    <source>
        <strain evidence="3">cv. 9930</strain>
    </source>
</reference>
<evidence type="ECO:0000313" key="3">
    <source>
        <dbReference type="Proteomes" id="UP000029981"/>
    </source>
</evidence>
<evidence type="ECO:0000256" key="1">
    <source>
        <dbReference type="SAM" id="MobiDB-lite"/>
    </source>
</evidence>
<feature type="region of interest" description="Disordered" evidence="1">
    <location>
        <begin position="62"/>
        <end position="96"/>
    </location>
</feature>
<evidence type="ECO:0000313" key="2">
    <source>
        <dbReference type="EMBL" id="KGN49359.1"/>
    </source>
</evidence>
<organism evidence="2 3">
    <name type="scientific">Cucumis sativus</name>
    <name type="common">Cucumber</name>
    <dbReference type="NCBI Taxonomy" id="3659"/>
    <lineage>
        <taxon>Eukaryota</taxon>
        <taxon>Viridiplantae</taxon>
        <taxon>Streptophyta</taxon>
        <taxon>Embryophyta</taxon>
        <taxon>Tracheophyta</taxon>
        <taxon>Spermatophyta</taxon>
        <taxon>Magnoliopsida</taxon>
        <taxon>eudicotyledons</taxon>
        <taxon>Gunneridae</taxon>
        <taxon>Pentapetalae</taxon>
        <taxon>rosids</taxon>
        <taxon>fabids</taxon>
        <taxon>Cucurbitales</taxon>
        <taxon>Cucurbitaceae</taxon>
        <taxon>Benincaseae</taxon>
        <taxon>Cucumis</taxon>
    </lineage>
</organism>
<feature type="compositionally biased region" description="Polar residues" evidence="1">
    <location>
        <begin position="86"/>
        <end position="96"/>
    </location>
</feature>
<dbReference type="AlphaFoldDB" id="A0A0A0KKJ1"/>
<accession>A0A0A0KKJ1</accession>
<dbReference type="EMBL" id="CM002927">
    <property type="protein sequence ID" value="KGN49359.1"/>
    <property type="molecule type" value="Genomic_DNA"/>
</dbReference>
<gene>
    <name evidence="2" type="ORF">Csa_6G521060</name>
</gene>
<keyword evidence="3" id="KW-1185">Reference proteome</keyword>
<reference evidence="2 3" key="1">
    <citation type="journal article" date="2009" name="Nat. Genet.">
        <title>The genome of the cucumber, Cucumis sativus L.</title>
        <authorList>
            <person name="Huang S."/>
            <person name="Li R."/>
            <person name="Zhang Z."/>
            <person name="Li L."/>
            <person name="Gu X."/>
            <person name="Fan W."/>
            <person name="Lucas W.J."/>
            <person name="Wang X."/>
            <person name="Xie B."/>
            <person name="Ni P."/>
            <person name="Ren Y."/>
            <person name="Zhu H."/>
            <person name="Li J."/>
            <person name="Lin K."/>
            <person name="Jin W."/>
            <person name="Fei Z."/>
            <person name="Li G."/>
            <person name="Staub J."/>
            <person name="Kilian A."/>
            <person name="van der Vossen E.A."/>
            <person name="Wu Y."/>
            <person name="Guo J."/>
            <person name="He J."/>
            <person name="Jia Z."/>
            <person name="Ren Y."/>
            <person name="Tian G."/>
            <person name="Lu Y."/>
            <person name="Ruan J."/>
            <person name="Qian W."/>
            <person name="Wang M."/>
            <person name="Huang Q."/>
            <person name="Li B."/>
            <person name="Xuan Z."/>
            <person name="Cao J."/>
            <person name="Asan"/>
            <person name="Wu Z."/>
            <person name="Zhang J."/>
            <person name="Cai Q."/>
            <person name="Bai Y."/>
            <person name="Zhao B."/>
            <person name="Han Y."/>
            <person name="Li Y."/>
            <person name="Li X."/>
            <person name="Wang S."/>
            <person name="Shi Q."/>
            <person name="Liu S."/>
            <person name="Cho W.K."/>
            <person name="Kim J.Y."/>
            <person name="Xu Y."/>
            <person name="Heller-Uszynska K."/>
            <person name="Miao H."/>
            <person name="Cheng Z."/>
            <person name="Zhang S."/>
            <person name="Wu J."/>
            <person name="Yang Y."/>
            <person name="Kang H."/>
            <person name="Li M."/>
            <person name="Liang H."/>
            <person name="Ren X."/>
            <person name="Shi Z."/>
            <person name="Wen M."/>
            <person name="Jian M."/>
            <person name="Yang H."/>
            <person name="Zhang G."/>
            <person name="Yang Z."/>
            <person name="Chen R."/>
            <person name="Liu S."/>
            <person name="Li J."/>
            <person name="Ma L."/>
            <person name="Liu H."/>
            <person name="Zhou Y."/>
            <person name="Zhao J."/>
            <person name="Fang X."/>
            <person name="Li G."/>
            <person name="Fang L."/>
            <person name="Li Y."/>
            <person name="Liu D."/>
            <person name="Zheng H."/>
            <person name="Zhang Y."/>
            <person name="Qin N."/>
            <person name="Li Z."/>
            <person name="Yang G."/>
            <person name="Yang S."/>
            <person name="Bolund L."/>
            <person name="Kristiansen K."/>
            <person name="Zheng H."/>
            <person name="Li S."/>
            <person name="Zhang X."/>
            <person name="Yang H."/>
            <person name="Wang J."/>
            <person name="Sun R."/>
            <person name="Zhang B."/>
            <person name="Jiang S."/>
            <person name="Wang J."/>
            <person name="Du Y."/>
            <person name="Li S."/>
        </authorList>
    </citation>
    <scope>NUCLEOTIDE SEQUENCE [LARGE SCALE GENOMIC DNA]</scope>
    <source>
        <strain evidence="3">cv. 9930</strain>
    </source>
</reference>
<name>A0A0A0KKJ1_CUCSA</name>
<dbReference type="Proteomes" id="UP000029981">
    <property type="component" value="Chromosome 6"/>
</dbReference>
<dbReference type="Gramene" id="KGN49359">
    <property type="protein sequence ID" value="KGN49359"/>
    <property type="gene ID" value="Csa_6G521060"/>
</dbReference>